<keyword evidence="1" id="KW-0812">Transmembrane</keyword>
<dbReference type="EMBL" id="KN835171">
    <property type="protein sequence ID" value="KIK45578.1"/>
    <property type="molecule type" value="Genomic_DNA"/>
</dbReference>
<keyword evidence="3" id="KW-1185">Reference proteome</keyword>
<accession>A0A0D0BRB9</accession>
<dbReference type="OrthoDB" id="2681754at2759"/>
<dbReference type="InParanoid" id="A0A0D0BRB9"/>
<evidence type="ECO:0000256" key="1">
    <source>
        <dbReference type="SAM" id="Phobius"/>
    </source>
</evidence>
<keyword evidence="1" id="KW-0472">Membrane</keyword>
<protein>
    <submittedName>
        <fullName evidence="2">Uncharacterized protein</fullName>
    </submittedName>
</protein>
<evidence type="ECO:0000313" key="2">
    <source>
        <dbReference type="EMBL" id="KIK45578.1"/>
    </source>
</evidence>
<feature type="transmembrane region" description="Helical" evidence="1">
    <location>
        <begin position="15"/>
        <end position="35"/>
    </location>
</feature>
<dbReference type="Proteomes" id="UP000054485">
    <property type="component" value="Unassembled WGS sequence"/>
</dbReference>
<proteinExistence type="predicted"/>
<keyword evidence="1" id="KW-1133">Transmembrane helix</keyword>
<dbReference type="HOGENOM" id="CLU_2321929_0_0_1"/>
<dbReference type="AlphaFoldDB" id="A0A0D0BRB9"/>
<organism evidence="2 3">
    <name type="scientific">Suillus luteus UH-Slu-Lm8-n1</name>
    <dbReference type="NCBI Taxonomy" id="930992"/>
    <lineage>
        <taxon>Eukaryota</taxon>
        <taxon>Fungi</taxon>
        <taxon>Dikarya</taxon>
        <taxon>Basidiomycota</taxon>
        <taxon>Agaricomycotina</taxon>
        <taxon>Agaricomycetes</taxon>
        <taxon>Agaricomycetidae</taxon>
        <taxon>Boletales</taxon>
        <taxon>Suillineae</taxon>
        <taxon>Suillaceae</taxon>
        <taxon>Suillus</taxon>
    </lineage>
</organism>
<reference evidence="2 3" key="1">
    <citation type="submission" date="2014-04" db="EMBL/GenBank/DDBJ databases">
        <authorList>
            <consortium name="DOE Joint Genome Institute"/>
            <person name="Kuo A."/>
            <person name="Ruytinx J."/>
            <person name="Rineau F."/>
            <person name="Colpaert J."/>
            <person name="Kohler A."/>
            <person name="Nagy L.G."/>
            <person name="Floudas D."/>
            <person name="Copeland A."/>
            <person name="Barry K.W."/>
            <person name="Cichocki N."/>
            <person name="Veneault-Fourrey C."/>
            <person name="LaButti K."/>
            <person name="Lindquist E.A."/>
            <person name="Lipzen A."/>
            <person name="Lundell T."/>
            <person name="Morin E."/>
            <person name="Murat C."/>
            <person name="Sun H."/>
            <person name="Tunlid A."/>
            <person name="Henrissat B."/>
            <person name="Grigoriev I.V."/>
            <person name="Hibbett D.S."/>
            <person name="Martin F."/>
            <person name="Nordberg H.P."/>
            <person name="Cantor M.N."/>
            <person name="Hua S.X."/>
        </authorList>
    </citation>
    <scope>NUCLEOTIDE SEQUENCE [LARGE SCALE GENOMIC DNA]</scope>
    <source>
        <strain evidence="2 3">UH-Slu-Lm8-n1</strain>
    </source>
</reference>
<evidence type="ECO:0000313" key="3">
    <source>
        <dbReference type="Proteomes" id="UP000054485"/>
    </source>
</evidence>
<gene>
    <name evidence="2" type="ORF">CY34DRAFT_801521</name>
</gene>
<sequence>MRPNAYVVMIVRYHVLYFVLNLANQIFMAILWAGLSPVAMNLVVLFNDTAPFIVVPRLIISIWETHANGNCVYVSTTFEDCICWTSPPALEQHEMSSFA</sequence>
<name>A0A0D0BRB9_9AGAM</name>
<reference evidence="3" key="2">
    <citation type="submission" date="2015-01" db="EMBL/GenBank/DDBJ databases">
        <title>Evolutionary Origins and Diversification of the Mycorrhizal Mutualists.</title>
        <authorList>
            <consortium name="DOE Joint Genome Institute"/>
            <consortium name="Mycorrhizal Genomics Consortium"/>
            <person name="Kohler A."/>
            <person name="Kuo A."/>
            <person name="Nagy L.G."/>
            <person name="Floudas D."/>
            <person name="Copeland A."/>
            <person name="Barry K.W."/>
            <person name="Cichocki N."/>
            <person name="Veneault-Fourrey C."/>
            <person name="LaButti K."/>
            <person name="Lindquist E.A."/>
            <person name="Lipzen A."/>
            <person name="Lundell T."/>
            <person name="Morin E."/>
            <person name="Murat C."/>
            <person name="Riley R."/>
            <person name="Ohm R."/>
            <person name="Sun H."/>
            <person name="Tunlid A."/>
            <person name="Henrissat B."/>
            <person name="Grigoriev I.V."/>
            <person name="Hibbett D.S."/>
            <person name="Martin F."/>
        </authorList>
    </citation>
    <scope>NUCLEOTIDE SEQUENCE [LARGE SCALE GENOMIC DNA]</scope>
    <source>
        <strain evidence="3">UH-Slu-Lm8-n1</strain>
    </source>
</reference>